<feature type="transmembrane region" description="Helical" evidence="2">
    <location>
        <begin position="274"/>
        <end position="295"/>
    </location>
</feature>
<evidence type="ECO:0000256" key="1">
    <source>
        <dbReference type="SAM" id="MobiDB-lite"/>
    </source>
</evidence>
<keyword evidence="2" id="KW-1133">Transmembrane helix</keyword>
<reference evidence="4 6" key="2">
    <citation type="submission" date="2018-06" db="EMBL/GenBank/DDBJ databases">
        <authorList>
            <consortium name="Pathogen Informatics"/>
            <person name="Doyle S."/>
        </authorList>
    </citation>
    <scope>NUCLEOTIDE SEQUENCE [LARGE SCALE GENOMIC DNA]</scope>
    <source>
        <strain evidence="4 6">NCTC12437</strain>
    </source>
</reference>
<feature type="transmembrane region" description="Helical" evidence="2">
    <location>
        <begin position="424"/>
        <end position="446"/>
    </location>
</feature>
<dbReference type="EMBL" id="UGNW01000001">
    <property type="protein sequence ID" value="STX33110.1"/>
    <property type="molecule type" value="Genomic_DNA"/>
</dbReference>
<dbReference type="OrthoDB" id="5634904at2"/>
<gene>
    <name evidence="3" type="ORF">Lbir_0487</name>
    <name evidence="4" type="ORF">NCTC12437_02929</name>
</gene>
<dbReference type="Proteomes" id="UP000054735">
    <property type="component" value="Unassembled WGS sequence"/>
</dbReference>
<keyword evidence="2 4" id="KW-0812">Transmembrane</keyword>
<protein>
    <submittedName>
        <fullName evidence="4">Transmembrane protein</fullName>
    </submittedName>
</protein>
<feature type="region of interest" description="Disordered" evidence="1">
    <location>
        <begin position="614"/>
        <end position="722"/>
    </location>
</feature>
<dbReference type="Proteomes" id="UP000255066">
    <property type="component" value="Unassembled WGS sequence"/>
</dbReference>
<dbReference type="AlphaFoldDB" id="A0A378IE12"/>
<feature type="compositionally biased region" description="Polar residues" evidence="1">
    <location>
        <begin position="707"/>
        <end position="716"/>
    </location>
</feature>
<organism evidence="4 6">
    <name type="scientific">Legionella birminghamensis</name>
    <dbReference type="NCBI Taxonomy" id="28083"/>
    <lineage>
        <taxon>Bacteria</taxon>
        <taxon>Pseudomonadati</taxon>
        <taxon>Pseudomonadota</taxon>
        <taxon>Gammaproteobacteria</taxon>
        <taxon>Legionellales</taxon>
        <taxon>Legionellaceae</taxon>
        <taxon>Legionella</taxon>
    </lineage>
</organism>
<evidence type="ECO:0000313" key="4">
    <source>
        <dbReference type="EMBL" id="STX33110.1"/>
    </source>
</evidence>
<sequence length="722" mass="81031">MKLKSESFKKVKEESKPDAEELYEKGFSQAIAFMLAIPGRLDAQARSLAKKLHDSGNVYTAFAVIDALNLSISNDKLVFDLAYTNSSQNSADAMHDWLLTPAGISIAVTQSVGLVALSVMGNCFDENDKNWLKSSVATLWPYMRDVMKALKNAYKGIRSLMQVANAFDHSKAFNPLILPLGLTFGILASINRLWYRYMLSIRKESMRLNAKYLAMIQERKDLAANEIEEFRKAVRRQTTQVRIMALLSATYGGVIDSLYLYLGVMSLCPLSIPSFVIMTVFSAIYCVTCVVTRMYEEYDFQQRLVIKQAQIELALYTQEYRDLLTQKFAEIEALTLKLSKRNSAYYGGLVERMNHVSGEMEFEPLSSLEKDHLEKYEKWKAKQQELTEEIYEILNGFSKRRQYLQNLVLLSNSSAFLAGLKQGLAAYGALASMVFSVATFLTLGSIAFPPFLMIAFVSSGIALLIGFAAYAIYKNHKYRTEQTPEKRDPYLRLSDFLKECVELQNPKKLGEDEDVSAVFEDELLLYESPQDPIQSWFEFVRSCCSFNKGLKATDFTLNPLQDADENGHYHDTPVMLVCGVISSAIHSVILGARALARGFGRDSIDKIAKKEGADVELQEMQSKNYPPAQEYEEDEAYNKEEEPSPGSEQGSERGAERPSDSPKSNLHRRSASMLAFPTPNDDISKKALNSPMSPTIFKKPVNPPSNFPSTSLNSAHTGMGLM</sequence>
<evidence type="ECO:0000256" key="2">
    <source>
        <dbReference type="SAM" id="Phobius"/>
    </source>
</evidence>
<feature type="transmembrane region" description="Helical" evidence="2">
    <location>
        <begin position="97"/>
        <end position="120"/>
    </location>
</feature>
<reference evidence="3 5" key="1">
    <citation type="submission" date="2015-11" db="EMBL/GenBank/DDBJ databases">
        <title>Genomic analysis of 38 Legionella species identifies large and diverse effector repertoires.</title>
        <authorList>
            <person name="Burstein D."/>
            <person name="Amaro F."/>
            <person name="Zusman T."/>
            <person name="Lifshitz Z."/>
            <person name="Cohen O."/>
            <person name="Gilbert J.A."/>
            <person name="Pupko T."/>
            <person name="Shuman H.A."/>
            <person name="Segal G."/>
        </authorList>
    </citation>
    <scope>NUCLEOTIDE SEQUENCE [LARGE SCALE GENOMIC DNA]</scope>
    <source>
        <strain evidence="3 5">CDC#1407-AL-14</strain>
    </source>
</reference>
<dbReference type="RefSeq" id="WP_058522603.1">
    <property type="nucleotide sequence ID" value="NZ_CAAAHV010000016.1"/>
</dbReference>
<feature type="transmembrane region" description="Helical" evidence="2">
    <location>
        <begin position="241"/>
        <end position="262"/>
    </location>
</feature>
<feature type="transmembrane region" description="Helical" evidence="2">
    <location>
        <begin position="452"/>
        <end position="473"/>
    </location>
</feature>
<accession>A0A378IE12</accession>
<evidence type="ECO:0000313" key="5">
    <source>
        <dbReference type="Proteomes" id="UP000054735"/>
    </source>
</evidence>
<dbReference type="EMBL" id="LNXT01000005">
    <property type="protein sequence ID" value="KTC75342.1"/>
    <property type="molecule type" value="Genomic_DNA"/>
</dbReference>
<evidence type="ECO:0000313" key="6">
    <source>
        <dbReference type="Proteomes" id="UP000255066"/>
    </source>
</evidence>
<keyword evidence="5" id="KW-1185">Reference proteome</keyword>
<feature type="transmembrane region" description="Helical" evidence="2">
    <location>
        <begin position="176"/>
        <end position="195"/>
    </location>
</feature>
<keyword evidence="2" id="KW-0472">Membrane</keyword>
<feature type="compositionally biased region" description="Basic and acidic residues" evidence="1">
    <location>
        <begin position="650"/>
        <end position="660"/>
    </location>
</feature>
<name>A0A378IE12_9GAMM</name>
<evidence type="ECO:0000313" key="3">
    <source>
        <dbReference type="EMBL" id="KTC75342.1"/>
    </source>
</evidence>
<proteinExistence type="predicted"/>